<keyword evidence="9" id="KW-1185">Reference proteome</keyword>
<keyword evidence="5 7" id="KW-1133">Transmembrane helix</keyword>
<feature type="transmembrane region" description="Helical" evidence="7">
    <location>
        <begin position="173"/>
        <end position="194"/>
    </location>
</feature>
<dbReference type="RefSeq" id="WP_014707962.1">
    <property type="nucleotide sequence ID" value="NC_017857.3"/>
</dbReference>
<dbReference type="GO" id="GO:0005886">
    <property type="term" value="C:plasma membrane"/>
    <property type="evidence" value="ECO:0007669"/>
    <property type="project" value="UniProtKB-SubCell"/>
</dbReference>
<dbReference type="Proteomes" id="UP000009144">
    <property type="component" value="Chromosome"/>
</dbReference>
<protein>
    <recommendedName>
        <fullName evidence="7">TRAP transporter large permease protein</fullName>
    </recommendedName>
</protein>
<dbReference type="eggNOG" id="COG4664">
    <property type="taxonomic scope" value="Bacteria"/>
</dbReference>
<feature type="transmembrane region" description="Helical" evidence="7">
    <location>
        <begin position="408"/>
        <end position="429"/>
    </location>
</feature>
<dbReference type="KEGG" id="mej:Q7A_2819"/>
<dbReference type="OrthoDB" id="9796052at2"/>
<keyword evidence="7" id="KW-0813">Transport</keyword>
<evidence type="ECO:0000256" key="4">
    <source>
        <dbReference type="ARBA" id="ARBA00022692"/>
    </source>
</evidence>
<evidence type="ECO:0000313" key="9">
    <source>
        <dbReference type="Proteomes" id="UP000009144"/>
    </source>
</evidence>
<dbReference type="GO" id="GO:0022857">
    <property type="term" value="F:transmembrane transporter activity"/>
    <property type="evidence" value="ECO:0007669"/>
    <property type="project" value="UniProtKB-UniRule"/>
</dbReference>
<dbReference type="InterPro" id="IPR010656">
    <property type="entry name" value="DctM"/>
</dbReference>
<organism evidence="8 9">
    <name type="scientific">Methylophaga nitratireducenticrescens</name>
    <dbReference type="NCBI Taxonomy" id="754476"/>
    <lineage>
        <taxon>Bacteria</taxon>
        <taxon>Pseudomonadati</taxon>
        <taxon>Pseudomonadota</taxon>
        <taxon>Gammaproteobacteria</taxon>
        <taxon>Thiotrichales</taxon>
        <taxon>Piscirickettsiaceae</taxon>
        <taxon>Methylophaga</taxon>
    </lineage>
</organism>
<dbReference type="HOGENOM" id="CLU_019824_4_0_6"/>
<feature type="transmembrane region" description="Helical" evidence="7">
    <location>
        <begin position="362"/>
        <end position="388"/>
    </location>
</feature>
<evidence type="ECO:0000256" key="2">
    <source>
        <dbReference type="ARBA" id="ARBA00022475"/>
    </source>
</evidence>
<evidence type="ECO:0000256" key="1">
    <source>
        <dbReference type="ARBA" id="ARBA00004429"/>
    </source>
</evidence>
<dbReference type="NCBIfam" id="TIGR00786">
    <property type="entry name" value="dctM"/>
    <property type="match status" value="1"/>
</dbReference>
<feature type="transmembrane region" description="Helical" evidence="7">
    <location>
        <begin position="322"/>
        <end position="350"/>
    </location>
</feature>
<accession>I1XMI2</accession>
<evidence type="ECO:0000256" key="5">
    <source>
        <dbReference type="ARBA" id="ARBA00022989"/>
    </source>
</evidence>
<dbReference type="AlphaFoldDB" id="I1XMI2"/>
<evidence type="ECO:0000256" key="3">
    <source>
        <dbReference type="ARBA" id="ARBA00022519"/>
    </source>
</evidence>
<reference evidence="8 9" key="1">
    <citation type="journal article" date="2012" name="J. Bacteriol.">
        <title>Complete genome sequences of Methylophaga sp. strain JAM1 and Methylophaga sp. strain JAM7.</title>
        <authorList>
            <person name="Villeneuve C."/>
            <person name="Martineau C."/>
            <person name="Mauffrey F."/>
            <person name="Villemur R."/>
        </authorList>
    </citation>
    <scope>NUCLEOTIDE SEQUENCE [LARGE SCALE GENOMIC DNA]</scope>
    <source>
        <strain evidence="8 9">JAM1</strain>
    </source>
</reference>
<keyword evidence="6 7" id="KW-0472">Membrane</keyword>
<sequence>MEYIALLMFALLILLLLTGYPVAFVLGAISLLFGSIYLGFDFFQLLPFRIWGVMTNFTLLAVPLFVFMGVVLEKSGIAEELLDTMGRVFGRIRGGLAISVVIVGALLAATTGVVGASVVTMTVIALPSMLKRGYAPSLASGTIAASGTLGQIIPPSIILILLGDVIGVPVGELFIGAVVPGIMLIGAYILYIAYVAWRHPHLAPTVREDNSELAALWISVLKSLLPPLFLIIAVLGSIFYGIASPTESAAVGALGSLILAALHHRLTLPNLRDAMQKTAQLTSMVFLIFIGATAFGLVFVGMGGDELILEIFSGLPGGKWTFLIFSMLLIFILGFFLDFIEICFIVVPIIAPVAIHLDIDPLWFALLIAINLQTSFLTPPFGFSLFYLKASAPSTLKLMDIYRGIRPFVMIQLLVLGLIIAVPGITLWLPGFME</sequence>
<comment type="caution">
    <text evidence="7">Lacks conserved residue(s) required for the propagation of feature annotation.</text>
</comment>
<evidence type="ECO:0000256" key="7">
    <source>
        <dbReference type="RuleBase" id="RU369079"/>
    </source>
</evidence>
<comment type="function">
    <text evidence="7">Part of the tripartite ATP-independent periplasmic (TRAP) transport system.</text>
</comment>
<evidence type="ECO:0000256" key="6">
    <source>
        <dbReference type="ARBA" id="ARBA00023136"/>
    </source>
</evidence>
<dbReference type="STRING" id="754476.Q7A_2819"/>
<comment type="similarity">
    <text evidence="7">Belongs to the TRAP transporter large permease family.</text>
</comment>
<dbReference type="InterPro" id="IPR004681">
    <property type="entry name" value="TRAP_DctM"/>
</dbReference>
<feature type="transmembrane region" description="Helical" evidence="7">
    <location>
        <begin position="50"/>
        <end position="72"/>
    </location>
</feature>
<keyword evidence="2" id="KW-1003">Cell membrane</keyword>
<gene>
    <name evidence="8" type="ordered locus">Q7A_2819</name>
</gene>
<dbReference type="PANTHER" id="PTHR33362:SF7">
    <property type="entry name" value="SLL1103 PROTEIN"/>
    <property type="match status" value="1"/>
</dbReference>
<keyword evidence="4 7" id="KW-0812">Transmembrane</keyword>
<dbReference type="EMBL" id="CP003390">
    <property type="protein sequence ID" value="AFI85601.1"/>
    <property type="molecule type" value="Genomic_DNA"/>
</dbReference>
<evidence type="ECO:0000313" key="8">
    <source>
        <dbReference type="EMBL" id="AFI85601.1"/>
    </source>
</evidence>
<feature type="transmembrane region" description="Helical" evidence="7">
    <location>
        <begin position="214"/>
        <end position="242"/>
    </location>
</feature>
<feature type="transmembrane region" description="Helical" evidence="7">
    <location>
        <begin position="278"/>
        <end position="301"/>
    </location>
</feature>
<dbReference type="PIRSF" id="PIRSF006066">
    <property type="entry name" value="HI0050"/>
    <property type="match status" value="1"/>
</dbReference>
<proteinExistence type="inferred from homology"/>
<reference evidence="8 9" key="2">
    <citation type="journal article" date="2013" name="Int. J. Syst. Evol. Microbiol.">
        <title>Methylophaga nitratireducenticrescens sp. nov. and Methylophaga frappieri sp. nov., isolated from the biofilm of the methanol-fed denitrification system treating the seawater at the Montreal Biodome.</title>
        <authorList>
            <person name="Villeneuve C."/>
            <person name="Martineau C."/>
            <person name="Mauffrey F."/>
            <person name="Villemur R."/>
        </authorList>
    </citation>
    <scope>NUCLEOTIDE SEQUENCE [LARGE SCALE GENOMIC DNA]</scope>
    <source>
        <strain evidence="8 9">JAM1</strain>
    </source>
</reference>
<keyword evidence="3 7" id="KW-0997">Cell inner membrane</keyword>
<feature type="transmembrane region" description="Helical" evidence="7">
    <location>
        <begin position="93"/>
        <end position="126"/>
    </location>
</feature>
<dbReference type="PATRIC" id="fig|754476.3.peg.2766"/>
<comment type="subcellular location">
    <subcellularLocation>
        <location evidence="1 7">Cell inner membrane</location>
        <topology evidence="1 7">Multi-pass membrane protein</topology>
    </subcellularLocation>
</comment>
<comment type="subunit">
    <text evidence="7">The complex comprises the extracytoplasmic solute receptor protein and the two transmembrane proteins.</text>
</comment>
<name>I1XMI2_METNJ</name>
<dbReference type="PANTHER" id="PTHR33362">
    <property type="entry name" value="SIALIC ACID TRAP TRANSPORTER PERMEASE PROTEIN SIAT-RELATED"/>
    <property type="match status" value="1"/>
</dbReference>
<dbReference type="Pfam" id="PF06808">
    <property type="entry name" value="DctM"/>
    <property type="match status" value="1"/>
</dbReference>
<feature type="transmembrane region" description="Helical" evidence="7">
    <location>
        <begin position="138"/>
        <end position="161"/>
    </location>
</feature>